<comment type="caution">
    <text evidence="1">The sequence shown here is derived from an EMBL/GenBank/DDBJ whole genome shotgun (WGS) entry which is preliminary data.</text>
</comment>
<dbReference type="Proteomes" id="UP001348641">
    <property type="component" value="Unassembled WGS sequence"/>
</dbReference>
<reference evidence="1 2" key="1">
    <citation type="submission" date="2023-07" db="EMBL/GenBank/DDBJ databases">
        <authorList>
            <person name="Girao M."/>
            <person name="Carvalho M.F."/>
        </authorList>
    </citation>
    <scope>NUCLEOTIDE SEQUENCE [LARGE SCALE GENOMIC DNA]</scope>
    <source>
        <strain evidence="1 2">66/93</strain>
    </source>
</reference>
<evidence type="ECO:0000313" key="2">
    <source>
        <dbReference type="Proteomes" id="UP001348641"/>
    </source>
</evidence>
<evidence type="ECO:0000313" key="1">
    <source>
        <dbReference type="EMBL" id="MEE2049034.1"/>
    </source>
</evidence>
<dbReference type="InterPro" id="IPR045436">
    <property type="entry name" value="DUF6507"/>
</dbReference>
<accession>A0ABU7KJ58</accession>
<dbReference type="Pfam" id="PF20117">
    <property type="entry name" value="DUF6507"/>
    <property type="match status" value="1"/>
</dbReference>
<name>A0ABU7KJ58_9ACTN</name>
<protein>
    <submittedName>
        <fullName evidence="1">DUF6507 family protein</fullName>
    </submittedName>
</protein>
<dbReference type="EMBL" id="JAUUCC010000001">
    <property type="protein sequence ID" value="MEE2049034.1"/>
    <property type="molecule type" value="Genomic_DNA"/>
</dbReference>
<sequence length="118" mass="12020">MSAWNIQVSEVNGVLQNVSGLVGDEEGTTGLSGDYMNLGRSLEDVDGAACSIPISVALGEFAAHFLGVVGEMINLSASATGGAGEATMHYVNGNLEMAEDAQANACMVPGSPLPQQPH</sequence>
<proteinExistence type="predicted"/>
<dbReference type="RefSeq" id="WP_330156341.1">
    <property type="nucleotide sequence ID" value="NZ_BAAAJA010000006.1"/>
</dbReference>
<gene>
    <name evidence="1" type="ORF">Q8A49_00810</name>
</gene>
<organism evidence="1 2">
    <name type="scientific">Nocardiopsis tropica</name>
    <dbReference type="NCBI Taxonomy" id="109330"/>
    <lineage>
        <taxon>Bacteria</taxon>
        <taxon>Bacillati</taxon>
        <taxon>Actinomycetota</taxon>
        <taxon>Actinomycetes</taxon>
        <taxon>Streptosporangiales</taxon>
        <taxon>Nocardiopsidaceae</taxon>
        <taxon>Nocardiopsis</taxon>
    </lineage>
</organism>